<comment type="caution">
    <text evidence="1">The sequence shown here is derived from an EMBL/GenBank/DDBJ whole genome shotgun (WGS) entry which is preliminary data.</text>
</comment>
<evidence type="ECO:0000313" key="2">
    <source>
        <dbReference type="Proteomes" id="UP000274391"/>
    </source>
</evidence>
<reference evidence="1 2" key="1">
    <citation type="submission" date="2018-11" db="EMBL/GenBank/DDBJ databases">
        <title>YIM 102482-1 draft genome.</title>
        <authorList>
            <person name="Li G."/>
            <person name="Jiang Y."/>
        </authorList>
    </citation>
    <scope>NUCLEOTIDE SEQUENCE [LARGE SCALE GENOMIC DNA]</scope>
    <source>
        <strain evidence="1 2">YIM 102482-1</strain>
    </source>
</reference>
<organism evidence="1 2">
    <name type="scientific">Gulosibacter macacae</name>
    <dbReference type="NCBI Taxonomy" id="2488791"/>
    <lineage>
        <taxon>Bacteria</taxon>
        <taxon>Bacillati</taxon>
        <taxon>Actinomycetota</taxon>
        <taxon>Actinomycetes</taxon>
        <taxon>Micrococcales</taxon>
        <taxon>Microbacteriaceae</taxon>
        <taxon>Gulosibacter</taxon>
    </lineage>
</organism>
<sequence length="82" mass="8886">MTPKLRVREGFLANRRRERGQTSIDEQADELGIGRSTLYRLNAGAQPASEVVATLCLHYGYSAGEVVEPYDATPSEMAGVAS</sequence>
<dbReference type="OrthoDB" id="4248449at2"/>
<proteinExistence type="predicted"/>
<dbReference type="RefSeq" id="WP_124973502.1">
    <property type="nucleotide sequence ID" value="NZ_RQVS01000014.1"/>
</dbReference>
<dbReference type="InterPro" id="IPR010982">
    <property type="entry name" value="Lambda_DNA-bd_dom_sf"/>
</dbReference>
<gene>
    <name evidence="1" type="ORF">EG850_11185</name>
</gene>
<keyword evidence="2" id="KW-1185">Reference proteome</keyword>
<dbReference type="Proteomes" id="UP000274391">
    <property type="component" value="Unassembled WGS sequence"/>
</dbReference>
<evidence type="ECO:0000313" key="1">
    <source>
        <dbReference type="EMBL" id="RRJ85942.1"/>
    </source>
</evidence>
<accession>A0A3P3VT10</accession>
<dbReference type="SUPFAM" id="SSF47413">
    <property type="entry name" value="lambda repressor-like DNA-binding domains"/>
    <property type="match status" value="1"/>
</dbReference>
<name>A0A3P3VT10_9MICO</name>
<dbReference type="AlphaFoldDB" id="A0A3P3VT10"/>
<dbReference type="GO" id="GO:0003677">
    <property type="term" value="F:DNA binding"/>
    <property type="evidence" value="ECO:0007669"/>
    <property type="project" value="InterPro"/>
</dbReference>
<protein>
    <submittedName>
        <fullName evidence="1">XRE family transcriptional regulator</fullName>
    </submittedName>
</protein>
<dbReference type="EMBL" id="RQVS01000014">
    <property type="protein sequence ID" value="RRJ85942.1"/>
    <property type="molecule type" value="Genomic_DNA"/>
</dbReference>